<evidence type="ECO:0000313" key="1">
    <source>
        <dbReference type="EMBL" id="MDQ0366346.1"/>
    </source>
</evidence>
<evidence type="ECO:0000313" key="2">
    <source>
        <dbReference type="Proteomes" id="UP001240236"/>
    </source>
</evidence>
<protein>
    <submittedName>
        <fullName evidence="1">Uncharacterized protein</fullName>
    </submittedName>
</protein>
<reference evidence="1 2" key="1">
    <citation type="submission" date="2023-07" db="EMBL/GenBank/DDBJ databases">
        <title>Sequencing the genomes of 1000 actinobacteria strains.</title>
        <authorList>
            <person name="Klenk H.-P."/>
        </authorList>
    </citation>
    <scope>NUCLEOTIDE SEQUENCE [LARGE SCALE GENOMIC DNA]</scope>
    <source>
        <strain evidence="1 2">DSM 44709</strain>
    </source>
</reference>
<dbReference type="AlphaFoldDB" id="A0AAE4AY26"/>
<sequence length="74" mass="7793">MKPTVDEAAPMQSIGAQLSALLGAMPDRNASDHERAAWFDAKADLLERVGTVEAVELAGTARETAARLRGSEVA</sequence>
<proteinExistence type="predicted"/>
<dbReference type="RefSeq" id="WP_307239603.1">
    <property type="nucleotide sequence ID" value="NZ_JAUSUZ010000001.1"/>
</dbReference>
<comment type="caution">
    <text evidence="1">The sequence shown here is derived from an EMBL/GenBank/DDBJ whole genome shotgun (WGS) entry which is preliminary data.</text>
</comment>
<keyword evidence="2" id="KW-1185">Reference proteome</keyword>
<gene>
    <name evidence="1" type="ORF">J2S42_003015</name>
</gene>
<organism evidence="1 2">
    <name type="scientific">Catenuloplanes indicus</name>
    <dbReference type="NCBI Taxonomy" id="137267"/>
    <lineage>
        <taxon>Bacteria</taxon>
        <taxon>Bacillati</taxon>
        <taxon>Actinomycetota</taxon>
        <taxon>Actinomycetes</taxon>
        <taxon>Micromonosporales</taxon>
        <taxon>Micromonosporaceae</taxon>
        <taxon>Catenuloplanes</taxon>
    </lineage>
</organism>
<dbReference type="EMBL" id="JAUSUZ010000001">
    <property type="protein sequence ID" value="MDQ0366346.1"/>
    <property type="molecule type" value="Genomic_DNA"/>
</dbReference>
<dbReference type="Proteomes" id="UP001240236">
    <property type="component" value="Unassembled WGS sequence"/>
</dbReference>
<name>A0AAE4AY26_9ACTN</name>
<accession>A0AAE4AY26</accession>